<dbReference type="Pfam" id="PF00857">
    <property type="entry name" value="Isochorismatase"/>
    <property type="match status" value="1"/>
</dbReference>
<feature type="domain" description="Isochorismatase-like" evidence="3">
    <location>
        <begin position="61"/>
        <end position="257"/>
    </location>
</feature>
<dbReference type="GeneID" id="70215334"/>
<name>A0A9P9HY13_FUSRE</name>
<gene>
    <name evidence="4" type="ORF">BKA55DRAFT_253974</name>
</gene>
<dbReference type="GO" id="GO:0016787">
    <property type="term" value="F:hydrolase activity"/>
    <property type="evidence" value="ECO:0007669"/>
    <property type="project" value="UniProtKB-KW"/>
</dbReference>
<dbReference type="Proteomes" id="UP000720189">
    <property type="component" value="Unassembled WGS sequence"/>
</dbReference>
<proteinExistence type="inferred from homology"/>
<organism evidence="4 5">
    <name type="scientific">Fusarium redolens</name>
    <dbReference type="NCBI Taxonomy" id="48865"/>
    <lineage>
        <taxon>Eukaryota</taxon>
        <taxon>Fungi</taxon>
        <taxon>Dikarya</taxon>
        <taxon>Ascomycota</taxon>
        <taxon>Pezizomycotina</taxon>
        <taxon>Sordariomycetes</taxon>
        <taxon>Hypocreomycetidae</taxon>
        <taxon>Hypocreales</taxon>
        <taxon>Nectriaceae</taxon>
        <taxon>Fusarium</taxon>
        <taxon>Fusarium redolens species complex</taxon>
    </lineage>
</organism>
<evidence type="ECO:0000259" key="3">
    <source>
        <dbReference type="Pfam" id="PF00857"/>
    </source>
</evidence>
<reference evidence="4" key="1">
    <citation type="journal article" date="2021" name="Nat. Commun.">
        <title>Genetic determinants of endophytism in the Arabidopsis root mycobiome.</title>
        <authorList>
            <person name="Mesny F."/>
            <person name="Miyauchi S."/>
            <person name="Thiergart T."/>
            <person name="Pickel B."/>
            <person name="Atanasova L."/>
            <person name="Karlsson M."/>
            <person name="Huettel B."/>
            <person name="Barry K.W."/>
            <person name="Haridas S."/>
            <person name="Chen C."/>
            <person name="Bauer D."/>
            <person name="Andreopoulos W."/>
            <person name="Pangilinan J."/>
            <person name="LaButti K."/>
            <person name="Riley R."/>
            <person name="Lipzen A."/>
            <person name="Clum A."/>
            <person name="Drula E."/>
            <person name="Henrissat B."/>
            <person name="Kohler A."/>
            <person name="Grigoriev I.V."/>
            <person name="Martin F.M."/>
            <person name="Hacquard S."/>
        </authorList>
    </citation>
    <scope>NUCLEOTIDE SEQUENCE</scope>
    <source>
        <strain evidence="4">MPI-CAGE-AT-0023</strain>
    </source>
</reference>
<evidence type="ECO:0000313" key="5">
    <source>
        <dbReference type="Proteomes" id="UP000720189"/>
    </source>
</evidence>
<sequence length="290" mass="31743">MNPKMTSDEVKVIGGRNNFWLWKKKTGFDLTHPPTPDSPPIYPRITLETRADKAAIDPAKTALVVIDMQNYFLSPLLGRPPKSIGLGIVDKLVSEVIPVCRTAGIPVVWLGWGVEDSDLDDIPPSIARGYDFPLDENFVKPTYLGSIGAEIGHVKADDGTDIDAGRVMMSDQWNTEFYPSLKEIAEPQDLHINKNRLSGFWGGSGIEEALRNRGIRTLLFAGENTDQCVAGTIRDAYTKGWDCLMLSDACATTSPAFAKKCTEYNCEGGWGFVLSCKDLADGVDAIDRGV</sequence>
<evidence type="ECO:0000256" key="2">
    <source>
        <dbReference type="ARBA" id="ARBA00022801"/>
    </source>
</evidence>
<protein>
    <submittedName>
        <fullName evidence="4">Isochorismatase-like protein</fullName>
    </submittedName>
</protein>
<dbReference type="OrthoDB" id="167809at2759"/>
<dbReference type="InterPro" id="IPR000868">
    <property type="entry name" value="Isochorismatase-like_dom"/>
</dbReference>
<dbReference type="InterPro" id="IPR050272">
    <property type="entry name" value="Isochorismatase-like_hydrls"/>
</dbReference>
<dbReference type="InterPro" id="IPR036380">
    <property type="entry name" value="Isochorismatase-like_sf"/>
</dbReference>
<evidence type="ECO:0000313" key="4">
    <source>
        <dbReference type="EMBL" id="KAH7265625.1"/>
    </source>
</evidence>
<dbReference type="RefSeq" id="XP_046054360.1">
    <property type="nucleotide sequence ID" value="XM_046185380.1"/>
</dbReference>
<comment type="caution">
    <text evidence="4">The sequence shown here is derived from an EMBL/GenBank/DDBJ whole genome shotgun (WGS) entry which is preliminary data.</text>
</comment>
<accession>A0A9P9HY13</accession>
<dbReference type="EMBL" id="JAGMUX010000003">
    <property type="protein sequence ID" value="KAH7265625.1"/>
    <property type="molecule type" value="Genomic_DNA"/>
</dbReference>
<keyword evidence="2" id="KW-0378">Hydrolase</keyword>
<comment type="similarity">
    <text evidence="1">Belongs to the isochorismatase family.</text>
</comment>
<dbReference type="CDD" id="cd00431">
    <property type="entry name" value="cysteine_hydrolases"/>
    <property type="match status" value="1"/>
</dbReference>
<dbReference type="SUPFAM" id="SSF52499">
    <property type="entry name" value="Isochorismatase-like hydrolases"/>
    <property type="match status" value="1"/>
</dbReference>
<dbReference type="AlphaFoldDB" id="A0A9P9HY13"/>
<evidence type="ECO:0000256" key="1">
    <source>
        <dbReference type="ARBA" id="ARBA00006336"/>
    </source>
</evidence>
<dbReference type="Gene3D" id="3.40.50.850">
    <property type="entry name" value="Isochorismatase-like"/>
    <property type="match status" value="1"/>
</dbReference>
<dbReference type="PANTHER" id="PTHR43540:SF9">
    <property type="entry name" value="FAMILY HYDROLASE, PUTATIVE (AFU_ORTHOLOGUE AFUA_2G08700)-RELATED"/>
    <property type="match status" value="1"/>
</dbReference>
<dbReference type="PANTHER" id="PTHR43540">
    <property type="entry name" value="PEROXYUREIDOACRYLATE/UREIDOACRYLATE AMIDOHYDROLASE-RELATED"/>
    <property type="match status" value="1"/>
</dbReference>
<keyword evidence="5" id="KW-1185">Reference proteome</keyword>